<dbReference type="InterPro" id="IPR014818">
    <property type="entry name" value="Phage/plasmid_primase_P4_C"/>
</dbReference>
<dbReference type="Gene3D" id="3.40.50.300">
    <property type="entry name" value="P-loop containing nucleotide triphosphate hydrolases"/>
    <property type="match status" value="1"/>
</dbReference>
<keyword evidence="1" id="KW-0547">Nucleotide-binding</keyword>
<evidence type="ECO:0000256" key="1">
    <source>
        <dbReference type="ARBA" id="ARBA00022741"/>
    </source>
</evidence>
<dbReference type="InterPro" id="IPR036390">
    <property type="entry name" value="WH_DNA-bd_sf"/>
</dbReference>
<dbReference type="AlphaFoldDB" id="A0A448TV51"/>
<dbReference type="PROSITE" id="PS51206">
    <property type="entry name" value="SF3_HELICASE_1"/>
    <property type="match status" value="1"/>
</dbReference>
<feature type="domain" description="SF3 helicase" evidence="4">
    <location>
        <begin position="320"/>
        <end position="474"/>
    </location>
</feature>
<dbReference type="RefSeq" id="WP_126600027.1">
    <property type="nucleotide sequence ID" value="NZ_LR134510.1"/>
</dbReference>
<protein>
    <submittedName>
        <fullName evidence="5">Primase</fullName>
        <ecNumber evidence="5">2.7.7.-</ecNumber>
    </submittedName>
</protein>
<dbReference type="OrthoDB" id="784829at2"/>
<dbReference type="InterPro" id="IPR051620">
    <property type="entry name" value="ORF904-like_C"/>
</dbReference>
<keyword evidence="5" id="KW-0548">Nucleotidyltransferase</keyword>
<dbReference type="InterPro" id="IPR036388">
    <property type="entry name" value="WH-like_DNA-bd_sf"/>
</dbReference>
<keyword evidence="5" id="KW-0808">Transferase</keyword>
<reference evidence="5 6" key="1">
    <citation type="submission" date="2018-12" db="EMBL/GenBank/DDBJ databases">
        <authorList>
            <consortium name="Pathogen Informatics"/>
        </authorList>
    </citation>
    <scope>NUCLEOTIDE SEQUENCE [LARGE SCALE GENOMIC DNA]</scope>
    <source>
        <strain evidence="5 6">NCTC12871</strain>
    </source>
</reference>
<dbReference type="EC" id="2.7.7.-" evidence="5"/>
<evidence type="ECO:0000313" key="5">
    <source>
        <dbReference type="EMBL" id="VEJ09800.1"/>
    </source>
</evidence>
<dbReference type="GO" id="GO:0005524">
    <property type="term" value="F:ATP binding"/>
    <property type="evidence" value="ECO:0007669"/>
    <property type="project" value="UniProtKB-KW"/>
</dbReference>
<gene>
    <name evidence="5" type="ORF">NCTC12871_01285</name>
</gene>
<dbReference type="GO" id="GO:0016779">
    <property type="term" value="F:nucleotidyltransferase activity"/>
    <property type="evidence" value="ECO:0007669"/>
    <property type="project" value="UniProtKB-KW"/>
</dbReference>
<dbReference type="InterPro" id="IPR027417">
    <property type="entry name" value="P-loop_NTPase"/>
</dbReference>
<accession>A0A448TV51</accession>
<evidence type="ECO:0000313" key="6">
    <source>
        <dbReference type="Proteomes" id="UP000279799"/>
    </source>
</evidence>
<dbReference type="SUPFAM" id="SSF46785">
    <property type="entry name" value="Winged helix' DNA-binding domain"/>
    <property type="match status" value="1"/>
</dbReference>
<proteinExistence type="predicted"/>
<evidence type="ECO:0000256" key="2">
    <source>
        <dbReference type="ARBA" id="ARBA00022801"/>
    </source>
</evidence>
<dbReference type="PANTHER" id="PTHR35372:SF2">
    <property type="entry name" value="SF3 HELICASE DOMAIN-CONTAINING PROTEIN"/>
    <property type="match status" value="1"/>
</dbReference>
<dbReference type="EMBL" id="LR134510">
    <property type="protein sequence ID" value="VEJ09800.1"/>
    <property type="molecule type" value="Genomic_DNA"/>
</dbReference>
<evidence type="ECO:0000256" key="3">
    <source>
        <dbReference type="ARBA" id="ARBA00022840"/>
    </source>
</evidence>
<dbReference type="SMART" id="SM00885">
    <property type="entry name" value="D5_N"/>
    <property type="match status" value="1"/>
</dbReference>
<dbReference type="InterPro" id="IPR045455">
    <property type="entry name" value="NrS-1_pol-like_helicase"/>
</dbReference>
<evidence type="ECO:0000259" key="4">
    <source>
        <dbReference type="PROSITE" id="PS51206"/>
    </source>
</evidence>
<sequence length="628" mass="71547">MRKLKAPHYDIRKKDDPHSTLVIIAGADSDEAWGAWKTYKDPTLNKIIMGNYCEGDFPPDYKPIILDEQQLNALPNTLIATDKHEIFDIYQAGTITQEQQYLLEKCLAETTNVKLARLFSLPNLLSKNITPTDLMPSISRIRNDNALSEVVAHNALEKQKQADYPAYFAKLNRLEKTEEILLKSPPMAISRDNELFSYDKTTGIWAEITDEAESVIYNFLRSHGIELPNLNKQKELASLLIKEIRYKAEKEHNHAYIMNEPNSDVLCFRNGVLDKTTGKLLPFNPNLNLRSRLDININEIQNTPTTFLNWLDFIAEDNEERRTLLLSVLYVVLVNRYDWQMFFELTGRGGTGKTTFLKVCELLAGKDNHTAINLIDLDKNAHATASIVGKSLLTAEDQPVYNGDGSTVRAITGKGTITVNPKYKKPFSYEPKAVLLIANNAPMRFKENNGGIERRRVLITFEKAVERSQRDSTLIDKIASELSDIVRYLLTIFNGVDNEQKAYSSLLKQQDNPQIKQILNSLNPIRLFAEEFTTTDEVKGLKISVRGCGGGNIPSRQQAQEALYPAYLFFCDRHGLNKPLSRQSFLNEVDNAFKLQGKQPIKVRKIDNTQRTNVYYSNIEDTFLRWDD</sequence>
<name>A0A448TV51_9PAST</name>
<organism evidence="5 6">
    <name type="scientific">Actinobacillus delphinicola</name>
    <dbReference type="NCBI Taxonomy" id="51161"/>
    <lineage>
        <taxon>Bacteria</taxon>
        <taxon>Pseudomonadati</taxon>
        <taxon>Pseudomonadota</taxon>
        <taxon>Gammaproteobacteria</taxon>
        <taxon>Pasteurellales</taxon>
        <taxon>Pasteurellaceae</taxon>
        <taxon>Actinobacillus</taxon>
    </lineage>
</organism>
<dbReference type="Pfam" id="PF19263">
    <property type="entry name" value="DUF5906"/>
    <property type="match status" value="1"/>
</dbReference>
<dbReference type="InterPro" id="IPR014015">
    <property type="entry name" value="Helicase_SF3_DNA-vir"/>
</dbReference>
<dbReference type="Gene3D" id="1.10.10.10">
    <property type="entry name" value="Winged helix-like DNA-binding domain superfamily/Winged helix DNA-binding domain"/>
    <property type="match status" value="1"/>
</dbReference>
<dbReference type="SUPFAM" id="SSF52540">
    <property type="entry name" value="P-loop containing nucleoside triphosphate hydrolases"/>
    <property type="match status" value="1"/>
</dbReference>
<keyword evidence="6" id="KW-1185">Reference proteome</keyword>
<dbReference type="Proteomes" id="UP000279799">
    <property type="component" value="Chromosome"/>
</dbReference>
<dbReference type="GO" id="GO:0016787">
    <property type="term" value="F:hydrolase activity"/>
    <property type="evidence" value="ECO:0007669"/>
    <property type="project" value="UniProtKB-KW"/>
</dbReference>
<dbReference type="KEGG" id="adp:NCTC12871_01285"/>
<keyword evidence="2" id="KW-0378">Hydrolase</keyword>
<dbReference type="PANTHER" id="PTHR35372">
    <property type="entry name" value="ATP BINDING PROTEIN-RELATED"/>
    <property type="match status" value="1"/>
</dbReference>
<keyword evidence="3" id="KW-0067">ATP-binding</keyword>
<dbReference type="Pfam" id="PF08706">
    <property type="entry name" value="D5_N"/>
    <property type="match status" value="1"/>
</dbReference>